<proteinExistence type="inferred from homology"/>
<name>A0A7S0KM68_MICPS</name>
<evidence type="ECO:0000256" key="8">
    <source>
        <dbReference type="ARBA" id="ARBA00023277"/>
    </source>
</evidence>
<dbReference type="InterPro" id="IPR035090">
    <property type="entry name" value="Pyridoxal_P_attach_site"/>
</dbReference>
<keyword evidence="4" id="KW-0021">Allosteric enzyme</keyword>
<keyword evidence="5 9" id="KW-0328">Glycosyltransferase</keyword>
<comment type="catalytic activity">
    <reaction evidence="1 9">
        <text>[(1-&gt;4)-alpha-D-glucosyl](n) + phosphate = [(1-&gt;4)-alpha-D-glucosyl](n-1) + alpha-D-glucose 1-phosphate</text>
        <dbReference type="Rhea" id="RHEA:41732"/>
        <dbReference type="Rhea" id="RHEA-COMP:9584"/>
        <dbReference type="Rhea" id="RHEA-COMP:9586"/>
        <dbReference type="ChEBI" id="CHEBI:15444"/>
        <dbReference type="ChEBI" id="CHEBI:43474"/>
        <dbReference type="ChEBI" id="CHEBI:58601"/>
        <dbReference type="EC" id="2.4.1.1"/>
    </reaction>
</comment>
<dbReference type="Pfam" id="PF00343">
    <property type="entry name" value="Phosphorylase"/>
    <property type="match status" value="1"/>
</dbReference>
<dbReference type="GO" id="GO:0005980">
    <property type="term" value="P:glycogen catabolic process"/>
    <property type="evidence" value="ECO:0007669"/>
    <property type="project" value="TreeGrafter"/>
</dbReference>
<dbReference type="EMBL" id="HBEV01006903">
    <property type="protein sequence ID" value="CAD8586001.1"/>
    <property type="molecule type" value="Transcribed_RNA"/>
</dbReference>
<sequence>MSSVASAPAAVGRAPLANFSRSARRGVGPRRAAVPPGSGAVSPSGFSSRGSRHRRPGMMIVQALAEGADISDVEGDADLSIVVDGDSDAQFTIVSIKATNRPGILQLMKTTLEDLGLNVEKTEVDMEGDLTADTFYVTGDNGAKVDDVYDLANIKQVIKVVLNAHYLKSNQGARPKDSTSFLEANPRQKDLLYSLMDSYAKNDVLSVQKSIVDHVEYTLARSRYRFDDFEAYQATSMSVRDRLIESWNDTQQYFREQDPKRVYYLSMEFLMGRSLTNSLFNLDLNGTYREALKQLGYEMENLVEKERDAALGNGGLGRLAACFLDSMASENLPAWGYGIRYQYGMFRQEVIEGFQHENPDYWLNFGNPWEIERPNIAYPIKFYGNVEILESEGRQAFIWNSGEEVTAVAYDTPIPGWNTPNTINMRLWSAKPSREFDLESFNTGDYVQAILAKQRAETISAVLYPDDRTYQGKELRLKQQFFMVSATLQDIIRRYLVTHEDNFDDFPDKVALQLNDTHPTIGVPELMRLLMDEHGLGWTKSWDITTRVFSFTNHTVLPEALEKWPVDLVENVLPRHMQIIYDINWRFTQELRGIMGDDYDTIGRMSIIEEGDGHKNVRMAHLALIASHTVNGVAAIHSELIKTTIFKDFYQIMPEKFQNKTNGVTQRRWLAFCNPKLSTLITETLGTSAWIKELDLLSDLRLHCDDPAFQAKWAAVKRENKLRLAELVKAKTGVDVNPNALFDIQVKRIHEYKRQLLNVMYIIHRYNALKEMTPAEREKQVDRVCIIGGKAAPGYDMAKRIIKLVSAVGDTVNKDPDIGDKLKLVFLSDYNVSSAEIIVPGSELSQHISTAGTEASGTSNMKFAMNGCLIIGTMDGANVEIAEEIGQENMFIFGARADVVPSLRREREFFNVPPEFYKIVDQIRSGYFGWSDFFAPVCDAVCGAQDYYLLANDFNDYIRAQEAVDENYRNQALWTKKSILSVAGSGKFSSDRTIREYAEDIWDVKPTKRPMPTNPKPYGPSHKM</sequence>
<comment type="cofactor">
    <cofactor evidence="2 9">
        <name>pyridoxal 5'-phosphate</name>
        <dbReference type="ChEBI" id="CHEBI:597326"/>
    </cofactor>
</comment>
<feature type="compositionally biased region" description="Low complexity" evidence="10">
    <location>
        <begin position="29"/>
        <end position="49"/>
    </location>
</feature>
<feature type="domain" description="ACT" evidence="11">
    <location>
        <begin position="93"/>
        <end position="169"/>
    </location>
</feature>
<dbReference type="SUPFAM" id="SSF53756">
    <property type="entry name" value="UDP-Glycosyltransferase/glycogen phosphorylase"/>
    <property type="match status" value="1"/>
</dbReference>
<evidence type="ECO:0000259" key="11">
    <source>
        <dbReference type="PROSITE" id="PS51671"/>
    </source>
</evidence>
<dbReference type="CDD" id="cd04873">
    <property type="entry name" value="ACT_UUR-ACR-like"/>
    <property type="match status" value="1"/>
</dbReference>
<dbReference type="SUPFAM" id="SSF55021">
    <property type="entry name" value="ACT-like"/>
    <property type="match status" value="1"/>
</dbReference>
<evidence type="ECO:0000256" key="2">
    <source>
        <dbReference type="ARBA" id="ARBA00001933"/>
    </source>
</evidence>
<dbReference type="GO" id="GO:0030170">
    <property type="term" value="F:pyridoxal phosphate binding"/>
    <property type="evidence" value="ECO:0007669"/>
    <property type="project" value="InterPro"/>
</dbReference>
<dbReference type="FunFam" id="3.40.50.2000:FF:000002">
    <property type="entry name" value="Alpha-1,4 glucan phosphorylase"/>
    <property type="match status" value="1"/>
</dbReference>
<evidence type="ECO:0000256" key="9">
    <source>
        <dbReference type="RuleBase" id="RU000587"/>
    </source>
</evidence>
<keyword evidence="7 9" id="KW-0663">Pyridoxal phosphate</keyword>
<evidence type="ECO:0000256" key="4">
    <source>
        <dbReference type="ARBA" id="ARBA00022533"/>
    </source>
</evidence>
<comment type="similarity">
    <text evidence="3 9">Belongs to the glycogen phosphorylase family.</text>
</comment>
<reference evidence="12" key="1">
    <citation type="submission" date="2021-01" db="EMBL/GenBank/DDBJ databases">
        <authorList>
            <person name="Corre E."/>
            <person name="Pelletier E."/>
            <person name="Niang G."/>
            <person name="Scheremetjew M."/>
            <person name="Finn R."/>
            <person name="Kale V."/>
            <person name="Holt S."/>
            <person name="Cochrane G."/>
            <person name="Meng A."/>
            <person name="Brown T."/>
            <person name="Cohen L."/>
        </authorList>
    </citation>
    <scope>NUCLEOTIDE SEQUENCE</scope>
    <source>
        <strain evidence="12">CCMP494</strain>
    </source>
</reference>
<dbReference type="CDD" id="cd04300">
    <property type="entry name" value="GT35_Glycogen_Phosphorylase"/>
    <property type="match status" value="1"/>
</dbReference>
<accession>A0A7S0KM68</accession>
<dbReference type="PROSITE" id="PS51671">
    <property type="entry name" value="ACT"/>
    <property type="match status" value="1"/>
</dbReference>
<dbReference type="AlphaFoldDB" id="A0A7S0KM68"/>
<dbReference type="InterPro" id="IPR002912">
    <property type="entry name" value="ACT_dom"/>
</dbReference>
<feature type="region of interest" description="Disordered" evidence="10">
    <location>
        <begin position="22"/>
        <end position="53"/>
    </location>
</feature>
<feature type="region of interest" description="Disordered" evidence="10">
    <location>
        <begin position="1005"/>
        <end position="1024"/>
    </location>
</feature>
<dbReference type="NCBIfam" id="TIGR02093">
    <property type="entry name" value="P_ylase"/>
    <property type="match status" value="1"/>
</dbReference>
<keyword evidence="6 9" id="KW-0808">Transferase</keyword>
<dbReference type="PROSITE" id="PS00102">
    <property type="entry name" value="PHOSPHORYLASE"/>
    <property type="match status" value="1"/>
</dbReference>
<dbReference type="GO" id="GO:0008184">
    <property type="term" value="F:glycogen phosphorylase activity"/>
    <property type="evidence" value="ECO:0007669"/>
    <property type="project" value="InterPro"/>
</dbReference>
<dbReference type="EC" id="2.4.1.1" evidence="9"/>
<protein>
    <recommendedName>
        <fullName evidence="9">Alpha-1,4 glucan phosphorylase</fullName>
        <ecNumber evidence="9">2.4.1.1</ecNumber>
    </recommendedName>
</protein>
<dbReference type="InterPro" id="IPR011833">
    <property type="entry name" value="Glycg_phsphrylas"/>
</dbReference>
<dbReference type="InterPro" id="IPR045865">
    <property type="entry name" value="ACT-like_dom_sf"/>
</dbReference>
<evidence type="ECO:0000256" key="3">
    <source>
        <dbReference type="ARBA" id="ARBA00006047"/>
    </source>
</evidence>
<gene>
    <name evidence="12" type="ORF">MSP1404_LOCUS5275</name>
</gene>
<evidence type="ECO:0000256" key="1">
    <source>
        <dbReference type="ARBA" id="ARBA00001275"/>
    </source>
</evidence>
<keyword evidence="8 9" id="KW-0119">Carbohydrate metabolism</keyword>
<evidence type="ECO:0000256" key="7">
    <source>
        <dbReference type="ARBA" id="ARBA00022898"/>
    </source>
</evidence>
<dbReference type="FunFam" id="3.40.50.2000:FF:000003">
    <property type="entry name" value="Alpha-1,4 glucan phosphorylase"/>
    <property type="match status" value="1"/>
</dbReference>
<comment type="function">
    <text evidence="9">Allosteric enzyme that catalyzes the rate-limiting step in glycogen catabolism, the phosphorolytic cleavage of glycogen to produce glucose-1-phosphate, and plays a central role in maintaining cellular and organismal glucose homeostasis.</text>
</comment>
<dbReference type="Gene3D" id="3.40.50.2000">
    <property type="entry name" value="Glycogen Phosphorylase B"/>
    <property type="match status" value="2"/>
</dbReference>
<dbReference type="PANTHER" id="PTHR11468">
    <property type="entry name" value="GLYCOGEN PHOSPHORYLASE"/>
    <property type="match status" value="1"/>
</dbReference>
<evidence type="ECO:0000256" key="6">
    <source>
        <dbReference type="ARBA" id="ARBA00022679"/>
    </source>
</evidence>
<evidence type="ECO:0000256" key="10">
    <source>
        <dbReference type="SAM" id="MobiDB-lite"/>
    </source>
</evidence>
<dbReference type="PANTHER" id="PTHR11468:SF30">
    <property type="entry name" value="ALPHA-1,4 GLUCAN PHOSPHORYLASE"/>
    <property type="match status" value="1"/>
</dbReference>
<evidence type="ECO:0000256" key="5">
    <source>
        <dbReference type="ARBA" id="ARBA00022676"/>
    </source>
</evidence>
<dbReference type="InterPro" id="IPR000811">
    <property type="entry name" value="Glyco_trans_35"/>
</dbReference>
<evidence type="ECO:0000313" key="12">
    <source>
        <dbReference type="EMBL" id="CAD8586001.1"/>
    </source>
</evidence>
<organism evidence="12">
    <name type="scientific">Micromonas pusilla</name>
    <name type="common">Picoplanktonic green alga</name>
    <name type="synonym">Chromulina pusilla</name>
    <dbReference type="NCBI Taxonomy" id="38833"/>
    <lineage>
        <taxon>Eukaryota</taxon>
        <taxon>Viridiplantae</taxon>
        <taxon>Chlorophyta</taxon>
        <taxon>Mamiellophyceae</taxon>
        <taxon>Mamiellales</taxon>
        <taxon>Mamiellaceae</taxon>
        <taxon>Micromonas</taxon>
    </lineage>
</organism>
<dbReference type="GO" id="GO:0005737">
    <property type="term" value="C:cytoplasm"/>
    <property type="evidence" value="ECO:0007669"/>
    <property type="project" value="TreeGrafter"/>
</dbReference>